<reference evidence="2" key="1">
    <citation type="submission" date="2022-11" db="UniProtKB">
        <authorList>
            <consortium name="WormBaseParasite"/>
        </authorList>
    </citation>
    <scope>IDENTIFICATION</scope>
</reference>
<sequence>MNSYKFFIRALYDFQVSEIPQKMHFSVIEDIIVPEKEVSSSRSAIRSSNNVKKTYTTGHGIYSSDDDSSST</sequence>
<name>A0A914XZW2_9BILA</name>
<accession>A0A914XZW2</accession>
<keyword evidence="1" id="KW-1185">Reference proteome</keyword>
<protein>
    <submittedName>
        <fullName evidence="2">Uncharacterized protein</fullName>
    </submittedName>
</protein>
<proteinExistence type="predicted"/>
<dbReference type="Proteomes" id="UP000887577">
    <property type="component" value="Unplaced"/>
</dbReference>
<evidence type="ECO:0000313" key="1">
    <source>
        <dbReference type="Proteomes" id="UP000887577"/>
    </source>
</evidence>
<evidence type="ECO:0000313" key="2">
    <source>
        <dbReference type="WBParaSite" id="PSU_v2.g12504.t1"/>
    </source>
</evidence>
<dbReference type="WBParaSite" id="PSU_v2.g12504.t1">
    <property type="protein sequence ID" value="PSU_v2.g12504.t1"/>
    <property type="gene ID" value="PSU_v2.g12504"/>
</dbReference>
<dbReference type="AlphaFoldDB" id="A0A914XZW2"/>
<organism evidence="1 2">
    <name type="scientific">Panagrolaimus superbus</name>
    <dbReference type="NCBI Taxonomy" id="310955"/>
    <lineage>
        <taxon>Eukaryota</taxon>
        <taxon>Metazoa</taxon>
        <taxon>Ecdysozoa</taxon>
        <taxon>Nematoda</taxon>
        <taxon>Chromadorea</taxon>
        <taxon>Rhabditida</taxon>
        <taxon>Tylenchina</taxon>
        <taxon>Panagrolaimomorpha</taxon>
        <taxon>Panagrolaimoidea</taxon>
        <taxon>Panagrolaimidae</taxon>
        <taxon>Panagrolaimus</taxon>
    </lineage>
</organism>